<evidence type="ECO:0000313" key="11">
    <source>
        <dbReference type="EMBL" id="ANF29658.1"/>
    </source>
</evidence>
<dbReference type="GO" id="GO:0055036">
    <property type="term" value="C:virion membrane"/>
    <property type="evidence" value="ECO:0007669"/>
    <property type="project" value="UniProtKB-SubCell"/>
</dbReference>
<dbReference type="Proteomes" id="UP000203996">
    <property type="component" value="Segment"/>
</dbReference>
<evidence type="ECO:0000256" key="4">
    <source>
        <dbReference type="ARBA" id="ARBA00022844"/>
    </source>
</evidence>
<dbReference type="RefSeq" id="YP_009255267.1">
    <property type="nucleotide sequence ID" value="NC_030240.1"/>
</dbReference>
<proteinExistence type="inferred from homology"/>
<dbReference type="KEGG" id="vg:27924234"/>
<evidence type="ECO:0000256" key="3">
    <source>
        <dbReference type="ARBA" id="ARBA00022692"/>
    </source>
</evidence>
<protein>
    <submittedName>
        <fullName evidence="11">ORF_10</fullName>
    </submittedName>
</protein>
<keyword evidence="8 10" id="KW-0472">Membrane</keyword>
<evidence type="ECO:0000256" key="8">
    <source>
        <dbReference type="ARBA" id="ARBA00023136"/>
    </source>
</evidence>
<dbReference type="Pfam" id="PF04639">
    <property type="entry name" value="Baculo_E56"/>
    <property type="match status" value="1"/>
</dbReference>
<reference evidence="11 12" key="1">
    <citation type="journal article" date="2016" name="PLoS ONE">
        <title>Genome Sequencing and Analysis of Catopsilia pomona nucleopolyhedrovirus: A Distinct Species in Group I Alphabaculovirus.</title>
        <authorList>
            <person name="Wang J."/>
            <person name="Zhu Z."/>
            <person name="Zhang L."/>
            <person name="Hou D."/>
            <person name="Wang M."/>
            <person name="Arif B."/>
            <person name="Kou Z."/>
            <person name="Wang H."/>
            <person name="Deng F."/>
            <person name="Hu Z."/>
        </authorList>
    </citation>
    <scope>NUCLEOTIDE SEQUENCE [LARGE SCALE GENOMIC DNA]</scope>
    <source>
        <strain evidence="11">416</strain>
    </source>
</reference>
<keyword evidence="4" id="KW-0946">Virion</keyword>
<evidence type="ECO:0000256" key="2">
    <source>
        <dbReference type="ARBA" id="ARBA00008534"/>
    </source>
</evidence>
<keyword evidence="7 10" id="KW-1133">Transmembrane helix</keyword>
<accession>A0A172WZ80</accession>
<keyword evidence="5" id="KW-0261">Viral envelope protein</keyword>
<dbReference type="OrthoDB" id="8860at10239"/>
<evidence type="ECO:0000313" key="12">
    <source>
        <dbReference type="Proteomes" id="UP000203996"/>
    </source>
</evidence>
<evidence type="ECO:0000256" key="7">
    <source>
        <dbReference type="ARBA" id="ARBA00022989"/>
    </source>
</evidence>
<keyword evidence="3 10" id="KW-0812">Transmembrane</keyword>
<feature type="transmembrane region" description="Helical" evidence="10">
    <location>
        <begin position="155"/>
        <end position="175"/>
    </location>
</feature>
<feature type="transmembrane region" description="Helical" evidence="10">
    <location>
        <begin position="320"/>
        <end position="341"/>
    </location>
</feature>
<evidence type="ECO:0000256" key="9">
    <source>
        <dbReference type="ARBA" id="ARBA00023180"/>
    </source>
</evidence>
<dbReference type="GO" id="GO:0019031">
    <property type="term" value="C:viral envelope"/>
    <property type="evidence" value="ECO:0007669"/>
    <property type="project" value="UniProtKB-KW"/>
</dbReference>
<comment type="similarity">
    <text evidence="2">Belongs to the baculoviridae E56 family.</text>
</comment>
<sequence length="385" mass="42079">MSFFTNLRRVNKVYPNSVDFVADNARLLTTTPAGFTNVLRAPSVRNIGNNRYVPGYNLSNNRFVSTADINRITRNNDVPNIRNTFTGISDNQIGSLRQLRRADNVPDVNYHTRRTRSNAIKQNFPETSVRTPDGVDRALQQNPRLHSRMIDMKRVGVGVALAGGGYLLFSAATLVQDIINVLNNTGGSYYVRGKDGGDNVDACLLLQRTCRQDPNLNRSEVTICEFDPLLPNDVASLQNICNGFNYETEKTVCRASDPSADPTTPQYVDISDLPPGQTLMCIEPYDFGDLIGDLNLDWLLGDEGLVNKSSNLSDSVSGKLMPIILLIAGIFVIGLIIYLIYRFIIKRSGGGGSGVGGGGNYGGGSNRPIIITLQNPTPSQQTTTQ</sequence>
<name>A0A172WZ80_9ABAC</name>
<evidence type="ECO:0000256" key="1">
    <source>
        <dbReference type="ARBA" id="ARBA00004182"/>
    </source>
</evidence>
<dbReference type="InterPro" id="IPR006733">
    <property type="entry name" value="Baculo_ODV-E56"/>
</dbReference>
<keyword evidence="12" id="KW-1185">Reference proteome</keyword>
<keyword evidence="9" id="KW-0325">Glycoprotein</keyword>
<organism evidence="11 12">
    <name type="scientific">Catopsilia pomona nucleopolyhedrovirus</name>
    <dbReference type="NCBI Taxonomy" id="1850906"/>
    <lineage>
        <taxon>Viruses</taxon>
        <taxon>Viruses incertae sedis</taxon>
        <taxon>Naldaviricetes</taxon>
        <taxon>Lefavirales</taxon>
        <taxon>Baculoviridae</taxon>
        <taxon>Alphabaculovirus</taxon>
        <taxon>Alphabaculovirus capomonae</taxon>
    </lineage>
</organism>
<comment type="subcellular location">
    <subcellularLocation>
        <location evidence="1">Virion membrane</location>
    </subcellularLocation>
</comment>
<dbReference type="GeneID" id="27924234"/>
<keyword evidence="6" id="KW-0426">Late protein</keyword>
<evidence type="ECO:0000256" key="10">
    <source>
        <dbReference type="SAM" id="Phobius"/>
    </source>
</evidence>
<evidence type="ECO:0000256" key="5">
    <source>
        <dbReference type="ARBA" id="ARBA00022879"/>
    </source>
</evidence>
<gene>
    <name evidence="11" type="primary">pif5</name>
    <name evidence="11" type="ORF">CapoNPV_010</name>
</gene>
<evidence type="ECO:0000256" key="6">
    <source>
        <dbReference type="ARBA" id="ARBA00022921"/>
    </source>
</evidence>
<dbReference type="EMBL" id="KU565883">
    <property type="protein sequence ID" value="ANF29658.1"/>
    <property type="molecule type" value="Genomic_DNA"/>
</dbReference>